<dbReference type="PANTHER" id="PTHR39473:SF1">
    <property type="entry name" value="DINB-LIKE DOMAIN-CONTAINING PROTEIN"/>
    <property type="match status" value="1"/>
</dbReference>
<dbReference type="Proteomes" id="UP001595616">
    <property type="component" value="Unassembled WGS sequence"/>
</dbReference>
<dbReference type="RefSeq" id="WP_379837753.1">
    <property type="nucleotide sequence ID" value="NZ_JBHRYQ010000001.1"/>
</dbReference>
<proteinExistence type="predicted"/>
<name>A0ABV7YXY3_9BACT</name>
<organism evidence="1 2">
    <name type="scientific">Lacihabitans lacunae</name>
    <dbReference type="NCBI Taxonomy" id="1028214"/>
    <lineage>
        <taxon>Bacteria</taxon>
        <taxon>Pseudomonadati</taxon>
        <taxon>Bacteroidota</taxon>
        <taxon>Cytophagia</taxon>
        <taxon>Cytophagales</taxon>
        <taxon>Leadbetterellaceae</taxon>
        <taxon>Lacihabitans</taxon>
    </lineage>
</organism>
<evidence type="ECO:0000313" key="2">
    <source>
        <dbReference type="Proteomes" id="UP001595616"/>
    </source>
</evidence>
<reference evidence="2" key="1">
    <citation type="journal article" date="2019" name="Int. J. Syst. Evol. Microbiol.">
        <title>The Global Catalogue of Microorganisms (GCM) 10K type strain sequencing project: providing services to taxonomists for standard genome sequencing and annotation.</title>
        <authorList>
            <consortium name="The Broad Institute Genomics Platform"/>
            <consortium name="The Broad Institute Genome Sequencing Center for Infectious Disease"/>
            <person name="Wu L."/>
            <person name="Ma J."/>
        </authorList>
    </citation>
    <scope>NUCLEOTIDE SEQUENCE [LARGE SCALE GENOMIC DNA]</scope>
    <source>
        <strain evidence="2">CECT 7956</strain>
    </source>
</reference>
<keyword evidence="2" id="KW-1185">Reference proteome</keyword>
<evidence type="ECO:0008006" key="3">
    <source>
        <dbReference type="Google" id="ProtNLM"/>
    </source>
</evidence>
<comment type="caution">
    <text evidence="1">The sequence shown here is derived from an EMBL/GenBank/DDBJ whole genome shotgun (WGS) entry which is preliminary data.</text>
</comment>
<dbReference type="InterPro" id="IPR034660">
    <property type="entry name" value="DinB/YfiT-like"/>
</dbReference>
<evidence type="ECO:0000313" key="1">
    <source>
        <dbReference type="EMBL" id="MFC3811073.1"/>
    </source>
</evidence>
<accession>A0ABV7YXY3</accession>
<gene>
    <name evidence="1" type="ORF">ACFOOI_10440</name>
</gene>
<sequence length="164" mass="18419">MNQRTYHLSVIQQVADLVSKTDSCSFTLPLSVLGGASLGQHVRHIVEFYVCLVDGISASEVNYEKRKRDLDLETVPAFVLEKISEIQGVLNNVCFEKELVLEHIICDSVAKVNSTIARELLYLAEHTVHHFALIKIGIVQHFPDIKLPQNFGVADSTVRHLQKK</sequence>
<dbReference type="EMBL" id="JBHRYQ010000001">
    <property type="protein sequence ID" value="MFC3811073.1"/>
    <property type="molecule type" value="Genomic_DNA"/>
</dbReference>
<dbReference type="SUPFAM" id="SSF109854">
    <property type="entry name" value="DinB/YfiT-like putative metalloenzymes"/>
    <property type="match status" value="1"/>
</dbReference>
<protein>
    <recommendedName>
        <fullName evidence="3">DinB family protein</fullName>
    </recommendedName>
</protein>
<dbReference type="PANTHER" id="PTHR39473">
    <property type="match status" value="1"/>
</dbReference>